<dbReference type="EMBL" id="JEOB01000004">
    <property type="protein sequence ID" value="EXM38527.1"/>
    <property type="molecule type" value="Genomic_DNA"/>
</dbReference>
<organism evidence="1 2">
    <name type="scientific">Ruminococcus albus SY3</name>
    <dbReference type="NCBI Taxonomy" id="1341156"/>
    <lineage>
        <taxon>Bacteria</taxon>
        <taxon>Bacillati</taxon>
        <taxon>Bacillota</taxon>
        <taxon>Clostridia</taxon>
        <taxon>Eubacteriales</taxon>
        <taxon>Oscillospiraceae</taxon>
        <taxon>Ruminococcus</taxon>
    </lineage>
</organism>
<dbReference type="AlphaFoldDB" id="A0A011UZC8"/>
<name>A0A011UZC8_RUMAL</name>
<evidence type="ECO:0000313" key="1">
    <source>
        <dbReference type="EMBL" id="EXM38527.1"/>
    </source>
</evidence>
<protein>
    <submittedName>
        <fullName evidence="1">Uncharacterized protein</fullName>
    </submittedName>
</protein>
<accession>A0A011UZC8</accession>
<reference evidence="1 2" key="1">
    <citation type="submission" date="2013-06" db="EMBL/GenBank/DDBJ databases">
        <title>Rumen cellulosomics: divergent fiber-degrading strategies revealed by comparative genome-wide analysis of six Ruminococcal strains.</title>
        <authorList>
            <person name="Dassa B."/>
            <person name="Borovok I."/>
            <person name="Lamed R."/>
            <person name="Flint H."/>
            <person name="Yeoman C.J."/>
            <person name="White B."/>
            <person name="Bayer E.A."/>
        </authorList>
    </citation>
    <scope>NUCLEOTIDE SEQUENCE [LARGE SCALE GENOMIC DNA]</scope>
    <source>
        <strain evidence="1 2">SY3</strain>
    </source>
</reference>
<sequence>MKIEYSNSSFIRLSNILSGETFIADNTLYIKGEKSGIDDIVCVSLADGHIKHFFEADMVRPVKTKIIIESSIGFV</sequence>
<dbReference type="Proteomes" id="UP000021369">
    <property type="component" value="Unassembled WGS sequence"/>
</dbReference>
<dbReference type="RefSeq" id="WP_037289330.1">
    <property type="nucleotide sequence ID" value="NZ_JEOB01000004.1"/>
</dbReference>
<evidence type="ECO:0000313" key="2">
    <source>
        <dbReference type="Proteomes" id="UP000021369"/>
    </source>
</evidence>
<dbReference type="PATRIC" id="fig|1341156.4.peg.2547"/>
<comment type="caution">
    <text evidence="1">The sequence shown here is derived from an EMBL/GenBank/DDBJ whole genome shotgun (WGS) entry which is preliminary data.</text>
</comment>
<proteinExistence type="predicted"/>
<gene>
    <name evidence="1" type="ORF">RASY3_14475</name>
</gene>
<keyword evidence="2" id="KW-1185">Reference proteome</keyword>